<gene>
    <name evidence="6" type="ORF">UY3_05125</name>
</gene>
<dbReference type="FunFam" id="3.40.50.1820:FF:000178">
    <property type="entry name" value="Carboxymethylenebutenolidase homolog"/>
    <property type="match status" value="1"/>
</dbReference>
<dbReference type="STRING" id="8469.M7BPM4"/>
<evidence type="ECO:0000313" key="6">
    <source>
        <dbReference type="EMBL" id="EMP37665.1"/>
    </source>
</evidence>
<reference evidence="7" key="1">
    <citation type="journal article" date="2013" name="Nat. Genet.">
        <title>The draft genomes of soft-shell turtle and green sea turtle yield insights into the development and evolution of the turtle-specific body plan.</title>
        <authorList>
            <person name="Wang Z."/>
            <person name="Pascual-Anaya J."/>
            <person name="Zadissa A."/>
            <person name="Li W."/>
            <person name="Niimura Y."/>
            <person name="Huang Z."/>
            <person name="Li C."/>
            <person name="White S."/>
            <person name="Xiong Z."/>
            <person name="Fang D."/>
            <person name="Wang B."/>
            <person name="Ming Y."/>
            <person name="Chen Y."/>
            <person name="Zheng Y."/>
            <person name="Kuraku S."/>
            <person name="Pignatelli M."/>
            <person name="Herrero J."/>
            <person name="Beal K."/>
            <person name="Nozawa M."/>
            <person name="Li Q."/>
            <person name="Wang J."/>
            <person name="Zhang H."/>
            <person name="Yu L."/>
            <person name="Shigenobu S."/>
            <person name="Wang J."/>
            <person name="Liu J."/>
            <person name="Flicek P."/>
            <person name="Searle S."/>
            <person name="Wang J."/>
            <person name="Kuratani S."/>
            <person name="Yin Y."/>
            <person name="Aken B."/>
            <person name="Zhang G."/>
            <person name="Irie N."/>
        </authorList>
    </citation>
    <scope>NUCLEOTIDE SEQUENCE [LARGE SCALE GENOMIC DNA]</scope>
</reference>
<dbReference type="GO" id="GO:0016787">
    <property type="term" value="F:hydrolase activity"/>
    <property type="evidence" value="ECO:0007669"/>
    <property type="project" value="InterPro"/>
</dbReference>
<dbReference type="eggNOG" id="KOG3043">
    <property type="taxonomic scope" value="Eukaryota"/>
</dbReference>
<evidence type="ECO:0000256" key="4">
    <source>
        <dbReference type="ARBA" id="ARBA00022490"/>
    </source>
</evidence>
<evidence type="ECO:0000256" key="1">
    <source>
        <dbReference type="ARBA" id="ARBA00004514"/>
    </source>
</evidence>
<name>M7BPM4_CHEMY</name>
<sequence length="448" mass="51569">MANEARPCPCDIGDRFEYGGLGHEVQVEHIKAYVCKPSASTEKAVVVIQDIFGWQLPNTRYMVDMLAANGYIAICPDFFVGKEPWNPSDDWSTFGEWLKTRDARKIDQERFYYGFLSSLLFICCSEAEFVLRYLKQQCSAKKIGVVGFCWGGIVVHHLMMKYPELKAGVSVYGIIRDSDDRYNLLKPTFFIFGEKDDVIPLDQMANEARPCPCDIGDRFEYGGLGHEVQVEHIKAYVCKPSASTGKAVVVIHDIFGWQLPNTRYMVDMLAANGYIAICPDFFVGQKPWDPSDDWSIFNDWLKTRDASKVDREVDVILKYLKEQCNAKKIGVIGFCWGGMAVHHLMLKNPELKTGVAIYGVIKYFEDRYSLLHPTFFIFGESDDYIPLEQVTLLEQKLKQHCKVDYRVKTYPGQTHGFVHRRREDINPQDKPYIEEARKDMINWLNKYL</sequence>
<dbReference type="PANTHER" id="PTHR46812:SF3">
    <property type="entry name" value="CARBOXYMETHYLENEBUTENOLIDASE HOMOLOG"/>
    <property type="match status" value="1"/>
</dbReference>
<dbReference type="GO" id="GO:0005829">
    <property type="term" value="C:cytosol"/>
    <property type="evidence" value="ECO:0007669"/>
    <property type="project" value="UniProtKB-SubCell"/>
</dbReference>
<evidence type="ECO:0000256" key="3">
    <source>
        <dbReference type="ARBA" id="ARBA00014180"/>
    </source>
</evidence>
<feature type="domain" description="Dienelactone hydrolase" evidence="5">
    <location>
        <begin position="30"/>
        <end position="204"/>
    </location>
</feature>
<proteinExistence type="inferred from homology"/>
<comment type="similarity">
    <text evidence="2">Belongs to the dienelactone hydrolase family.</text>
</comment>
<protein>
    <recommendedName>
        <fullName evidence="3">Carboxymethylenebutenolidase homolog</fullName>
    </recommendedName>
</protein>
<evidence type="ECO:0000256" key="2">
    <source>
        <dbReference type="ARBA" id="ARBA00008456"/>
    </source>
</evidence>
<dbReference type="InterPro" id="IPR002925">
    <property type="entry name" value="Dienelactn_hydro"/>
</dbReference>
<keyword evidence="4" id="KW-0963">Cytoplasm</keyword>
<dbReference type="Gene3D" id="3.40.50.1820">
    <property type="entry name" value="alpha/beta hydrolase"/>
    <property type="match status" value="2"/>
</dbReference>
<evidence type="ECO:0000313" key="7">
    <source>
        <dbReference type="Proteomes" id="UP000031443"/>
    </source>
</evidence>
<dbReference type="Pfam" id="PF01738">
    <property type="entry name" value="DLH"/>
    <property type="match status" value="2"/>
</dbReference>
<dbReference type="Proteomes" id="UP000031443">
    <property type="component" value="Unassembled WGS sequence"/>
</dbReference>
<feature type="domain" description="Dienelactone hydrolase" evidence="5">
    <location>
        <begin position="233"/>
        <end position="448"/>
    </location>
</feature>
<accession>M7BPM4</accession>
<organism evidence="6 7">
    <name type="scientific">Chelonia mydas</name>
    <name type="common">Green sea-turtle</name>
    <name type="synonym">Chelonia agassizi</name>
    <dbReference type="NCBI Taxonomy" id="8469"/>
    <lineage>
        <taxon>Eukaryota</taxon>
        <taxon>Metazoa</taxon>
        <taxon>Chordata</taxon>
        <taxon>Craniata</taxon>
        <taxon>Vertebrata</taxon>
        <taxon>Euteleostomi</taxon>
        <taxon>Archelosauria</taxon>
        <taxon>Testudinata</taxon>
        <taxon>Testudines</taxon>
        <taxon>Cryptodira</taxon>
        <taxon>Durocryptodira</taxon>
        <taxon>Americhelydia</taxon>
        <taxon>Chelonioidea</taxon>
        <taxon>Cheloniidae</taxon>
        <taxon>Chelonia</taxon>
    </lineage>
</organism>
<dbReference type="AlphaFoldDB" id="M7BPM4"/>
<keyword evidence="7" id="KW-1185">Reference proteome</keyword>
<evidence type="ECO:0000259" key="5">
    <source>
        <dbReference type="Pfam" id="PF01738"/>
    </source>
</evidence>
<dbReference type="SUPFAM" id="SSF53474">
    <property type="entry name" value="alpha/beta-Hydrolases"/>
    <property type="match status" value="2"/>
</dbReference>
<comment type="subcellular location">
    <subcellularLocation>
        <location evidence="1">Cytoplasm</location>
        <location evidence="1">Cytosol</location>
    </subcellularLocation>
</comment>
<dbReference type="InterPro" id="IPR029058">
    <property type="entry name" value="AB_hydrolase_fold"/>
</dbReference>
<dbReference type="EMBL" id="KB521361">
    <property type="protein sequence ID" value="EMP37665.1"/>
    <property type="molecule type" value="Genomic_DNA"/>
</dbReference>
<dbReference type="InterPro" id="IPR042946">
    <property type="entry name" value="CMBL"/>
</dbReference>
<dbReference type="PANTHER" id="PTHR46812">
    <property type="entry name" value="CARBOXYMETHYLENEBUTENOLIDASE HOMOLOG"/>
    <property type="match status" value="1"/>
</dbReference>